<comment type="cofactor">
    <cofactor evidence="10">
        <name>Zn(2+)</name>
        <dbReference type="ChEBI" id="CHEBI:29105"/>
    </cofactor>
    <text evidence="10">Binds 1 zinc ion per subunit.</text>
</comment>
<keyword evidence="9 11" id="KW-0865">Zymogen</keyword>
<accession>A0A367JQ31</accession>
<dbReference type="PANTHER" id="PTHR33478">
    <property type="entry name" value="EXTRACELLULAR METALLOPROTEINASE MEP"/>
    <property type="match status" value="1"/>
</dbReference>
<protein>
    <recommendedName>
        <fullName evidence="11">Extracellular metalloproteinase</fullName>
        <ecNumber evidence="11">3.4.24.-</ecNumber>
    </recommendedName>
    <alternativeName>
        <fullName evidence="11">Fungalysin</fullName>
    </alternativeName>
</protein>
<evidence type="ECO:0000256" key="2">
    <source>
        <dbReference type="ARBA" id="ARBA00006006"/>
    </source>
</evidence>
<keyword evidence="8 11" id="KW-0482">Metalloprotease</keyword>
<keyword evidence="5 10" id="KW-0479">Metal-binding</keyword>
<comment type="caution">
    <text evidence="12">The sequence shown here is derived from an EMBL/GenBank/DDBJ whole genome shotgun (WGS) entry which is preliminary data.</text>
</comment>
<keyword evidence="4 11" id="KW-0645">Protease</keyword>
<evidence type="ECO:0000256" key="5">
    <source>
        <dbReference type="ARBA" id="ARBA00022723"/>
    </source>
</evidence>
<sequence length="208" mass="23845">PEEYQDTAVTNLLYWYNIGHDFFHRYGFDEKAGNFQQLNGGRGRTDDGDSDTVITNAQLVSGRNNANFVTPPDGKHGKMRMYIWDQIKPMRDGDFERDAGGMGEIWGDLIATVIRMKPENTRDDDFGMGDYANSCEGIRNYMYSTSLEANTRTYKIMDGFDYWGDHAKGEVLAEFLYEIYWNLVDRLGFASDWCPLTPQDTMKAAMDL</sequence>
<keyword evidence="3 11" id="KW-0964">Secreted</keyword>
<dbReference type="GO" id="GO:0006508">
    <property type="term" value="P:proteolysis"/>
    <property type="evidence" value="ECO:0007669"/>
    <property type="project" value="UniProtKB-KW"/>
</dbReference>
<evidence type="ECO:0000256" key="11">
    <source>
        <dbReference type="RuleBase" id="RU364017"/>
    </source>
</evidence>
<dbReference type="EMBL" id="PJQM01002902">
    <property type="protein sequence ID" value="RCH92047.1"/>
    <property type="molecule type" value="Genomic_DNA"/>
</dbReference>
<name>A0A367JQ31_RHIST</name>
<dbReference type="Gene3D" id="1.10.390.10">
    <property type="entry name" value="Neutral Protease Domain 2"/>
    <property type="match status" value="1"/>
</dbReference>
<organism evidence="12 13">
    <name type="scientific">Rhizopus stolonifer</name>
    <name type="common">Rhizopus nigricans</name>
    <dbReference type="NCBI Taxonomy" id="4846"/>
    <lineage>
        <taxon>Eukaryota</taxon>
        <taxon>Fungi</taxon>
        <taxon>Fungi incertae sedis</taxon>
        <taxon>Mucoromycota</taxon>
        <taxon>Mucoromycotina</taxon>
        <taxon>Mucoromycetes</taxon>
        <taxon>Mucorales</taxon>
        <taxon>Mucorineae</taxon>
        <taxon>Rhizopodaceae</taxon>
        <taxon>Rhizopus</taxon>
    </lineage>
</organism>
<evidence type="ECO:0000256" key="3">
    <source>
        <dbReference type="ARBA" id="ARBA00022525"/>
    </source>
</evidence>
<proteinExistence type="inferred from homology"/>
<keyword evidence="7 10" id="KW-0862">Zinc</keyword>
<evidence type="ECO:0000256" key="1">
    <source>
        <dbReference type="ARBA" id="ARBA00004613"/>
    </source>
</evidence>
<keyword evidence="6 11" id="KW-0378">Hydrolase</keyword>
<keyword evidence="13" id="KW-1185">Reference proteome</keyword>
<evidence type="ECO:0000256" key="10">
    <source>
        <dbReference type="PIRSR" id="PIRSR601842-2"/>
    </source>
</evidence>
<gene>
    <name evidence="12" type="primary">MEP5</name>
    <name evidence="12" type="ORF">CU098_002861</name>
</gene>
<feature type="non-terminal residue" evidence="12">
    <location>
        <position position="1"/>
    </location>
</feature>
<dbReference type="InterPro" id="IPR027268">
    <property type="entry name" value="Peptidase_M4/M1_CTD_sf"/>
</dbReference>
<evidence type="ECO:0000256" key="9">
    <source>
        <dbReference type="ARBA" id="ARBA00023145"/>
    </source>
</evidence>
<dbReference type="AlphaFoldDB" id="A0A367JQ31"/>
<evidence type="ECO:0000256" key="7">
    <source>
        <dbReference type="ARBA" id="ARBA00022833"/>
    </source>
</evidence>
<dbReference type="Proteomes" id="UP000253551">
    <property type="component" value="Unassembled WGS sequence"/>
</dbReference>
<evidence type="ECO:0000313" key="13">
    <source>
        <dbReference type="Proteomes" id="UP000253551"/>
    </source>
</evidence>
<evidence type="ECO:0000313" key="12">
    <source>
        <dbReference type="EMBL" id="RCH92047.1"/>
    </source>
</evidence>
<dbReference type="InterPro" id="IPR050371">
    <property type="entry name" value="Fungal_virulence_M36"/>
</dbReference>
<evidence type="ECO:0000256" key="8">
    <source>
        <dbReference type="ARBA" id="ARBA00023049"/>
    </source>
</evidence>
<dbReference type="EC" id="3.4.24.-" evidence="11"/>
<dbReference type="SUPFAM" id="SSF55486">
    <property type="entry name" value="Metalloproteases ('zincins'), catalytic domain"/>
    <property type="match status" value="1"/>
</dbReference>
<dbReference type="PANTHER" id="PTHR33478:SF1">
    <property type="entry name" value="EXTRACELLULAR METALLOPROTEINASE MEP"/>
    <property type="match status" value="1"/>
</dbReference>
<comment type="similarity">
    <text evidence="2 11">Belongs to the peptidase M36 family.</text>
</comment>
<evidence type="ECO:0000256" key="6">
    <source>
        <dbReference type="ARBA" id="ARBA00022801"/>
    </source>
</evidence>
<dbReference type="GO" id="GO:0005615">
    <property type="term" value="C:extracellular space"/>
    <property type="evidence" value="ECO:0007669"/>
    <property type="project" value="InterPro"/>
</dbReference>
<dbReference type="OrthoDB" id="3227768at2759"/>
<evidence type="ECO:0000256" key="4">
    <source>
        <dbReference type="ARBA" id="ARBA00022670"/>
    </source>
</evidence>
<feature type="binding site" evidence="10">
    <location>
        <position position="104"/>
    </location>
    <ligand>
        <name>Zn(2+)</name>
        <dbReference type="ChEBI" id="CHEBI:29105"/>
        <note>catalytic</note>
    </ligand>
</feature>
<comment type="subcellular location">
    <subcellularLocation>
        <location evidence="1 11">Secreted</location>
    </subcellularLocation>
</comment>
<dbReference type="GO" id="GO:0004222">
    <property type="term" value="F:metalloendopeptidase activity"/>
    <property type="evidence" value="ECO:0007669"/>
    <property type="project" value="InterPro"/>
</dbReference>
<reference evidence="12 13" key="1">
    <citation type="journal article" date="2018" name="G3 (Bethesda)">
        <title>Phylogenetic and Phylogenomic Definition of Rhizopus Species.</title>
        <authorList>
            <person name="Gryganskyi A.P."/>
            <person name="Golan J."/>
            <person name="Dolatabadi S."/>
            <person name="Mondo S."/>
            <person name="Robb S."/>
            <person name="Idnurm A."/>
            <person name="Muszewska A."/>
            <person name="Steczkiewicz K."/>
            <person name="Masonjones S."/>
            <person name="Liao H.L."/>
            <person name="Gajdeczka M.T."/>
            <person name="Anike F."/>
            <person name="Vuek A."/>
            <person name="Anishchenko I.M."/>
            <person name="Voigt K."/>
            <person name="de Hoog G.S."/>
            <person name="Smith M.E."/>
            <person name="Heitman J."/>
            <person name="Vilgalys R."/>
            <person name="Stajich J.E."/>
        </authorList>
    </citation>
    <scope>NUCLEOTIDE SEQUENCE [LARGE SCALE GENOMIC DNA]</scope>
    <source>
        <strain evidence="12 13">LSU 92-RS-03</strain>
    </source>
</reference>
<dbReference type="GO" id="GO:0008270">
    <property type="term" value="F:zinc ion binding"/>
    <property type="evidence" value="ECO:0007669"/>
    <property type="project" value="InterPro"/>
</dbReference>
<dbReference type="Gene3D" id="3.10.170.10">
    <property type="match status" value="1"/>
</dbReference>
<dbReference type="Pfam" id="PF02128">
    <property type="entry name" value="Peptidase_M36"/>
    <property type="match status" value="2"/>
</dbReference>
<dbReference type="InterPro" id="IPR001842">
    <property type="entry name" value="Peptidase_M36"/>
</dbReference>